<evidence type="ECO:0000313" key="1">
    <source>
        <dbReference type="EMBL" id="MBJ7550746.1"/>
    </source>
</evidence>
<dbReference type="EMBL" id="JAEMUH010000007">
    <property type="protein sequence ID" value="MBJ7550746.1"/>
    <property type="molecule type" value="Genomic_DNA"/>
</dbReference>
<keyword evidence="2" id="KW-1185">Reference proteome</keyword>
<dbReference type="RefSeq" id="WP_199462360.1">
    <property type="nucleotide sequence ID" value="NZ_JAEMUH010000007.1"/>
</dbReference>
<gene>
    <name evidence="1" type="ORF">JHD44_08635</name>
</gene>
<organism evidence="1 2">
    <name type="scientific">Marinomonas ostreistagni</name>
    <dbReference type="NCBI Taxonomy" id="359209"/>
    <lineage>
        <taxon>Bacteria</taxon>
        <taxon>Pseudomonadati</taxon>
        <taxon>Pseudomonadota</taxon>
        <taxon>Gammaproteobacteria</taxon>
        <taxon>Oceanospirillales</taxon>
        <taxon>Oceanospirillaceae</taxon>
        <taxon>Marinomonas</taxon>
    </lineage>
</organism>
<proteinExistence type="predicted"/>
<name>A0ABS0ZCS3_9GAMM</name>
<protein>
    <submittedName>
        <fullName evidence="1">Uncharacterized protein</fullName>
    </submittedName>
</protein>
<evidence type="ECO:0000313" key="2">
    <source>
        <dbReference type="Proteomes" id="UP000598488"/>
    </source>
</evidence>
<reference evidence="1 2" key="1">
    <citation type="submission" date="2020-12" db="EMBL/GenBank/DDBJ databases">
        <title>Comparative genome analysis of fungal antagonists Marinomonas ostreistagni 398 and M. spartinae 468.</title>
        <authorList>
            <person name="Fields J.L."/>
            <person name="Mavrodi O.V."/>
            <person name="Biber P.D."/>
            <person name="Indest K.J."/>
            <person name="Mavrodi D.V."/>
        </authorList>
    </citation>
    <scope>NUCLEOTIDE SEQUENCE [LARGE SCALE GENOMIC DNA]</scope>
    <source>
        <strain evidence="1 2">USM7</strain>
    </source>
</reference>
<accession>A0ABS0ZCS3</accession>
<sequence length="103" mass="11466">MSDPFALLDDLVVEHFGLAGTATDVEGNVTPIEVDVNDSFLDLMSGDVTINANEAKLGGKGIEWVTTEHELEINGRKFRVDRDPETDIYGWTEIYVSRIYDSD</sequence>
<comment type="caution">
    <text evidence="1">The sequence shown here is derived from an EMBL/GenBank/DDBJ whole genome shotgun (WGS) entry which is preliminary data.</text>
</comment>
<dbReference type="Proteomes" id="UP000598488">
    <property type="component" value="Unassembled WGS sequence"/>
</dbReference>